<keyword evidence="5" id="KW-1185">Reference proteome</keyword>
<dbReference type="GO" id="GO:0005576">
    <property type="term" value="C:extracellular region"/>
    <property type="evidence" value="ECO:0007669"/>
    <property type="project" value="UniProtKB-SubCell"/>
</dbReference>
<proteinExistence type="predicted"/>
<evidence type="ECO:0000313" key="4">
    <source>
        <dbReference type="EMBL" id="SDY60636.1"/>
    </source>
</evidence>
<dbReference type="Pfam" id="PF01522">
    <property type="entry name" value="Polysacc_deac_1"/>
    <property type="match status" value="1"/>
</dbReference>
<dbReference type="EMBL" id="FNON01000006">
    <property type="protein sequence ID" value="SDY60636.1"/>
    <property type="molecule type" value="Genomic_DNA"/>
</dbReference>
<dbReference type="GO" id="GO:0005975">
    <property type="term" value="P:carbohydrate metabolic process"/>
    <property type="evidence" value="ECO:0007669"/>
    <property type="project" value="InterPro"/>
</dbReference>
<sequence>MPATVVNLTVHGIGRPERPLDPGENEKWVTVEQFEQLLDAAAGIDNVHLTFDDGNASDVEIALPRLLERRLKAEFFPVAGEIGARGRIDRAGVRELVAAGMSVGSHGWSHRDLRRLDDKHLSQELTDASKYLSELTRRPVKRVALPFGSYDRRVLDRLRKAGATRVYTGDGGTARAFTWLQPRTSVPHDLDRRWIDDTFAGAPGLYRQATRAAARLVRLARI</sequence>
<protein>
    <submittedName>
        <fullName evidence="4">Polysaccharide deacetylase</fullName>
    </submittedName>
</protein>
<accession>A0A1H3L8M7</accession>
<dbReference type="PANTHER" id="PTHR34216:SF3">
    <property type="entry name" value="POLY-BETA-1,6-N-ACETYL-D-GLUCOSAMINE N-DEACETYLASE"/>
    <property type="match status" value="1"/>
</dbReference>
<dbReference type="RefSeq" id="WP_091293456.1">
    <property type="nucleotide sequence ID" value="NZ_FNON01000006.1"/>
</dbReference>
<dbReference type="AlphaFoldDB" id="A0A1H3L8M7"/>
<feature type="domain" description="NodB homology" evidence="3">
    <location>
        <begin position="45"/>
        <end position="222"/>
    </location>
</feature>
<dbReference type="PANTHER" id="PTHR34216">
    <property type="match status" value="1"/>
</dbReference>
<evidence type="ECO:0000313" key="5">
    <source>
        <dbReference type="Proteomes" id="UP000199515"/>
    </source>
</evidence>
<dbReference type="OrthoDB" id="9763050at2"/>
<dbReference type="InterPro" id="IPR002509">
    <property type="entry name" value="NODB_dom"/>
</dbReference>
<evidence type="ECO:0000256" key="2">
    <source>
        <dbReference type="ARBA" id="ARBA00022729"/>
    </source>
</evidence>
<dbReference type="InterPro" id="IPR011330">
    <property type="entry name" value="Glyco_hydro/deAcase_b/a-brl"/>
</dbReference>
<dbReference type="CDD" id="cd10918">
    <property type="entry name" value="CE4_NodB_like_5s_6s"/>
    <property type="match status" value="1"/>
</dbReference>
<organism evidence="4 5">
    <name type="scientific">Amycolatopsis xylanica</name>
    <dbReference type="NCBI Taxonomy" id="589385"/>
    <lineage>
        <taxon>Bacteria</taxon>
        <taxon>Bacillati</taxon>
        <taxon>Actinomycetota</taxon>
        <taxon>Actinomycetes</taxon>
        <taxon>Pseudonocardiales</taxon>
        <taxon>Pseudonocardiaceae</taxon>
        <taxon>Amycolatopsis</taxon>
    </lineage>
</organism>
<dbReference type="Proteomes" id="UP000199515">
    <property type="component" value="Unassembled WGS sequence"/>
</dbReference>
<dbReference type="GO" id="GO:0016810">
    <property type="term" value="F:hydrolase activity, acting on carbon-nitrogen (but not peptide) bonds"/>
    <property type="evidence" value="ECO:0007669"/>
    <property type="project" value="InterPro"/>
</dbReference>
<evidence type="ECO:0000259" key="3">
    <source>
        <dbReference type="PROSITE" id="PS51677"/>
    </source>
</evidence>
<comment type="subcellular location">
    <subcellularLocation>
        <location evidence="1">Secreted</location>
    </subcellularLocation>
</comment>
<reference evidence="4 5" key="1">
    <citation type="submission" date="2016-10" db="EMBL/GenBank/DDBJ databases">
        <authorList>
            <person name="de Groot N.N."/>
        </authorList>
    </citation>
    <scope>NUCLEOTIDE SEQUENCE [LARGE SCALE GENOMIC DNA]</scope>
    <source>
        <strain evidence="4 5">CPCC 202699</strain>
    </source>
</reference>
<keyword evidence="2" id="KW-0732">Signal</keyword>
<dbReference type="InterPro" id="IPR051398">
    <property type="entry name" value="Polysacch_Deacetylase"/>
</dbReference>
<gene>
    <name evidence="4" type="ORF">SAMN05421504_106105</name>
</gene>
<dbReference type="Gene3D" id="3.20.20.370">
    <property type="entry name" value="Glycoside hydrolase/deacetylase"/>
    <property type="match status" value="1"/>
</dbReference>
<name>A0A1H3L8M7_9PSEU</name>
<dbReference type="SUPFAM" id="SSF88713">
    <property type="entry name" value="Glycoside hydrolase/deacetylase"/>
    <property type="match status" value="1"/>
</dbReference>
<dbReference type="PROSITE" id="PS51677">
    <property type="entry name" value="NODB"/>
    <property type="match status" value="1"/>
</dbReference>
<evidence type="ECO:0000256" key="1">
    <source>
        <dbReference type="ARBA" id="ARBA00004613"/>
    </source>
</evidence>
<dbReference type="STRING" id="589385.SAMN05421504_106105"/>